<dbReference type="InterPro" id="IPR012292">
    <property type="entry name" value="Globin/Proto"/>
</dbReference>
<sequence>MGNSESSVDPSLSRSCSVKHIRYHSQSPTLFRDSSVRRVSNNRQCMTGEPMRRSKTCRVKNRNARRAVCVVTGLTLHQKALLTRKWNRMDRGTVYELGRRMFVNVFVENPHYLAYIDLKGEPNWANHINFKIHVQRFVTALIESMRHLREPSSACDVLRDFGANYATYPKRVSALYFERLANALNQVATQLQEGDHLELEKSISTSCSSMPTVRSGRSSDAMRTLLTRNSESQMESLKEESVEITISQQSGCTDHSHDDKSICPITVEAWTALSAYLANQIKFGYELEKMLQAEMSKLGLDSVGGFRKATMTLERPAQYV</sequence>
<dbReference type="CDD" id="cd01040">
    <property type="entry name" value="Mb-like"/>
    <property type="match status" value="1"/>
</dbReference>
<dbReference type="WBParaSite" id="Hba_19231">
    <property type="protein sequence ID" value="Hba_19231"/>
    <property type="gene ID" value="Hba_19231"/>
</dbReference>
<evidence type="ECO:0000313" key="1">
    <source>
        <dbReference type="Proteomes" id="UP000095283"/>
    </source>
</evidence>
<dbReference type="Proteomes" id="UP000095283">
    <property type="component" value="Unplaced"/>
</dbReference>
<name>A0A1I7XNX5_HETBA</name>
<protein>
    <submittedName>
        <fullName evidence="2">GLOBIN domain-containing protein</fullName>
    </submittedName>
</protein>
<dbReference type="InterPro" id="IPR044399">
    <property type="entry name" value="Mb-like_M"/>
</dbReference>
<organism evidence="1 2">
    <name type="scientific">Heterorhabditis bacteriophora</name>
    <name type="common">Entomopathogenic nematode worm</name>
    <dbReference type="NCBI Taxonomy" id="37862"/>
    <lineage>
        <taxon>Eukaryota</taxon>
        <taxon>Metazoa</taxon>
        <taxon>Ecdysozoa</taxon>
        <taxon>Nematoda</taxon>
        <taxon>Chromadorea</taxon>
        <taxon>Rhabditida</taxon>
        <taxon>Rhabditina</taxon>
        <taxon>Rhabditomorpha</taxon>
        <taxon>Strongyloidea</taxon>
        <taxon>Heterorhabditidae</taxon>
        <taxon>Heterorhabditis</taxon>
    </lineage>
</organism>
<evidence type="ECO:0000313" key="2">
    <source>
        <dbReference type="WBParaSite" id="Hba_19231"/>
    </source>
</evidence>
<dbReference type="GO" id="GO:0020037">
    <property type="term" value="F:heme binding"/>
    <property type="evidence" value="ECO:0007669"/>
    <property type="project" value="InterPro"/>
</dbReference>
<reference evidence="2" key="1">
    <citation type="submission" date="2016-11" db="UniProtKB">
        <authorList>
            <consortium name="WormBaseParasite"/>
        </authorList>
    </citation>
    <scope>IDENTIFICATION</scope>
</reference>
<dbReference type="AlphaFoldDB" id="A0A1I7XNX5"/>
<dbReference type="InterPro" id="IPR009050">
    <property type="entry name" value="Globin-like_sf"/>
</dbReference>
<accession>A0A1I7XNX5</accession>
<proteinExistence type="predicted"/>
<dbReference type="SUPFAM" id="SSF46458">
    <property type="entry name" value="Globin-like"/>
    <property type="match status" value="1"/>
</dbReference>
<dbReference type="GO" id="GO:0019825">
    <property type="term" value="F:oxygen binding"/>
    <property type="evidence" value="ECO:0007669"/>
    <property type="project" value="InterPro"/>
</dbReference>
<dbReference type="Gene3D" id="1.10.490.10">
    <property type="entry name" value="Globins"/>
    <property type="match status" value="1"/>
</dbReference>
<keyword evidence="1" id="KW-1185">Reference proteome</keyword>